<sequence>MTTFTCKQCNTSTSVQSEVVMESFGCPSCKALYWQDRGEFRFKYKFKYQPISFMLRVGQTCKIGTESYEITGVLVKYLGDFVYAREYTMQSTAGNYKYLSECEGHWILLKEVDDVDFTKQSRLEMTYNSLLFKKYDYYNSEIVLASGFFDISLENKQCFTVEYIAPPYILSSEDLDGRHVYLGEHIDRKEVKKMFQLTDLPFRNGVGVVQPFPIHIIDTVKIFLVTGILILLCFIFQDTSGEKEVLDTTISINEFNNKEYVSPSFEVKGSAVPIKISLYSDVSNSWAYAGVSVVNEKTNEEEFAEQDIEFYSGYEGGESWVEGSQSEDFYICGLKAGNYHIVVNPTAENVVPTTTVAVDSKTNELPQKAVQILTADGKPVETNLNQVVDSVIKSEQAVTAEQQVSPAESKMLSIKAKIENPSNWNFGISLVLFVVLLIALFIYKHYFETWRWSSSRYSPYQE</sequence>
<dbReference type="HOGENOM" id="CLU_047380_0_0_10"/>
<keyword evidence="3" id="KW-1185">Reference proteome</keyword>
<dbReference type="EMBL" id="HE774682">
    <property type="protein sequence ID" value="CCG52164.1"/>
    <property type="molecule type" value="Genomic_DNA"/>
</dbReference>
<dbReference type="AlphaFoldDB" id="H8XNP7"/>
<dbReference type="Proteomes" id="UP000007599">
    <property type="component" value="Chromosome I"/>
</dbReference>
<name>H8XNP7_FLAIG</name>
<keyword evidence="1" id="KW-1133">Transmembrane helix</keyword>
<feature type="transmembrane region" description="Helical" evidence="1">
    <location>
        <begin position="424"/>
        <end position="443"/>
    </location>
</feature>
<proteinExistence type="predicted"/>
<reference evidence="3" key="2">
    <citation type="submission" date="2012-03" db="EMBL/GenBank/DDBJ databases">
        <title>Complete genome sequence of Flavobacterium indicum GPTSA100-9T, isolated from warm spring water.</title>
        <authorList>
            <person name="Barbier P."/>
            <person name="Houel A."/>
            <person name="Loux V."/>
            <person name="Poulain J."/>
            <person name="Bernardet J.-F."/>
            <person name="Touchon M."/>
            <person name="Duchaud E."/>
        </authorList>
    </citation>
    <scope>NUCLEOTIDE SEQUENCE [LARGE SCALE GENOMIC DNA]</scope>
    <source>
        <strain evidence="3">DSM 17447 / CIP 109464 / GPTSA100-9</strain>
    </source>
</reference>
<protein>
    <submittedName>
        <fullName evidence="2">Uncharacterized protein</fullName>
    </submittedName>
</protein>
<dbReference type="OrthoDB" id="713199at2"/>
<keyword evidence="1" id="KW-0812">Transmembrane</keyword>
<organism evidence="2 3">
    <name type="scientific">Flavobacterium indicum (strain DSM 17447 / CIP 109464 / GPTSA100-9)</name>
    <dbReference type="NCBI Taxonomy" id="1094466"/>
    <lineage>
        <taxon>Bacteria</taxon>
        <taxon>Pseudomonadati</taxon>
        <taxon>Bacteroidota</taxon>
        <taxon>Flavobacteriia</taxon>
        <taxon>Flavobacteriales</taxon>
        <taxon>Flavobacteriaceae</taxon>
        <taxon>Flavobacterium</taxon>
    </lineage>
</organism>
<evidence type="ECO:0000313" key="2">
    <source>
        <dbReference type="EMBL" id="CCG52164.1"/>
    </source>
</evidence>
<dbReference type="PATRIC" id="fig|1094466.5.peg.159"/>
<gene>
    <name evidence="2" type="ordered locus">KQS_00825</name>
</gene>
<keyword evidence="1" id="KW-0472">Membrane</keyword>
<evidence type="ECO:0000256" key="1">
    <source>
        <dbReference type="SAM" id="Phobius"/>
    </source>
</evidence>
<dbReference type="STRING" id="1094466.KQS_00825"/>
<dbReference type="eggNOG" id="COG1656">
    <property type="taxonomic scope" value="Bacteria"/>
</dbReference>
<accession>H8XNP7</accession>
<dbReference type="KEGG" id="fin:KQS_00825"/>
<evidence type="ECO:0000313" key="3">
    <source>
        <dbReference type="Proteomes" id="UP000007599"/>
    </source>
</evidence>
<dbReference type="RefSeq" id="WP_014387308.1">
    <property type="nucleotide sequence ID" value="NC_017025.1"/>
</dbReference>
<reference evidence="2 3" key="1">
    <citation type="journal article" date="2012" name="J. Bacteriol.">
        <title>Complete Genome Sequence of Flavobacterium indicum GPSTA100-9T, Isolated from Warm Spring Water.</title>
        <authorList>
            <person name="Barbier P."/>
            <person name="Houel A."/>
            <person name="Loux V."/>
            <person name="Poulain J."/>
            <person name="Bernardet J.F."/>
            <person name="Touchon M."/>
            <person name="Duchaud E."/>
        </authorList>
    </citation>
    <scope>NUCLEOTIDE SEQUENCE [LARGE SCALE GENOMIC DNA]</scope>
    <source>
        <strain evidence="3">DSM 17447 / CIP 109464 / GPTSA100-9</strain>
    </source>
</reference>